<gene>
    <name evidence="8" type="ORF">F0562_000466</name>
</gene>
<dbReference type="InterPro" id="IPR005123">
    <property type="entry name" value="Oxoglu/Fe-dep_dioxygenase_dom"/>
</dbReference>
<dbReference type="Proteomes" id="UP000325577">
    <property type="component" value="Linkage Group LG0"/>
</dbReference>
<keyword evidence="5 6" id="KW-0408">Iron</keyword>
<comment type="similarity">
    <text evidence="1 6">Belongs to the iron/ascorbate-dependent oxidoreductase family.</text>
</comment>
<proteinExistence type="inferred from homology"/>
<dbReference type="GO" id="GO:0046872">
    <property type="term" value="F:metal ion binding"/>
    <property type="evidence" value="ECO:0007669"/>
    <property type="project" value="UniProtKB-KW"/>
</dbReference>
<dbReference type="PANTHER" id="PTHR10209:SF859">
    <property type="entry name" value="OS03G0690500 PROTEIN"/>
    <property type="match status" value="1"/>
</dbReference>
<keyword evidence="9" id="KW-1185">Reference proteome</keyword>
<dbReference type="OrthoDB" id="288590at2759"/>
<organism evidence="8 9">
    <name type="scientific">Nyssa sinensis</name>
    <dbReference type="NCBI Taxonomy" id="561372"/>
    <lineage>
        <taxon>Eukaryota</taxon>
        <taxon>Viridiplantae</taxon>
        <taxon>Streptophyta</taxon>
        <taxon>Embryophyta</taxon>
        <taxon>Tracheophyta</taxon>
        <taxon>Spermatophyta</taxon>
        <taxon>Magnoliopsida</taxon>
        <taxon>eudicotyledons</taxon>
        <taxon>Gunneridae</taxon>
        <taxon>Pentapetalae</taxon>
        <taxon>asterids</taxon>
        <taxon>Cornales</taxon>
        <taxon>Nyssaceae</taxon>
        <taxon>Nyssa</taxon>
    </lineage>
</organism>
<evidence type="ECO:0000256" key="2">
    <source>
        <dbReference type="ARBA" id="ARBA00022723"/>
    </source>
</evidence>
<evidence type="ECO:0000313" key="9">
    <source>
        <dbReference type="Proteomes" id="UP000325577"/>
    </source>
</evidence>
<dbReference type="PANTHER" id="PTHR10209">
    <property type="entry name" value="OXIDOREDUCTASE, 2OG-FE II OXYGENASE FAMILY PROTEIN"/>
    <property type="match status" value="1"/>
</dbReference>
<evidence type="ECO:0000256" key="4">
    <source>
        <dbReference type="ARBA" id="ARBA00023002"/>
    </source>
</evidence>
<dbReference type="Pfam" id="PF03171">
    <property type="entry name" value="2OG-FeII_Oxy"/>
    <property type="match status" value="1"/>
</dbReference>
<dbReference type="FunFam" id="2.60.120.330:FF:000005">
    <property type="entry name" value="1-aminocyclopropane-1-carboxylate oxidase homolog 1"/>
    <property type="match status" value="1"/>
</dbReference>
<dbReference type="GO" id="GO:0016705">
    <property type="term" value="F:oxidoreductase activity, acting on paired donors, with incorporation or reduction of molecular oxygen"/>
    <property type="evidence" value="ECO:0007669"/>
    <property type="project" value="UniProtKB-ARBA"/>
</dbReference>
<keyword evidence="2 6" id="KW-0479">Metal-binding</keyword>
<dbReference type="InterPro" id="IPR027443">
    <property type="entry name" value="IPNS-like_sf"/>
</dbReference>
<dbReference type="SUPFAM" id="SSF51197">
    <property type="entry name" value="Clavaminate synthase-like"/>
    <property type="match status" value="1"/>
</dbReference>
<dbReference type="Gene3D" id="2.60.120.330">
    <property type="entry name" value="B-lactam Antibiotic, Isopenicillin N Synthase, Chain"/>
    <property type="match status" value="1"/>
</dbReference>
<evidence type="ECO:0000256" key="1">
    <source>
        <dbReference type="ARBA" id="ARBA00008056"/>
    </source>
</evidence>
<sequence length="372" mass="41785">MVIETTQELPASVDSNYNRASELKAFDDTKAGVKGLVEAGIQNIPSIFIHPPEILNKKSDQFNKIQSTFPVINLEGLREDQDRHKEIVEEVRIASENWGFFQVVNHGIPVSVLEEMLHGVRGFFEQDSAVKKELYTRDVTKKVVYNSNFDLYSAPAANWRDTFFCFMAPQPPKPEDLPVVCRDILMEYSNQVMSFGFSLFELLSEALGLNPSHLKDMDCAKGLAAMCHYYPACPQPDLTLGTSKHTDDDFLTVLLQDQIGGLQVLHQNEWVDVPPVPGALVVNIGDLLQLVSNDRFKSVEHRVLANCAGPRVSMACFFSTSLMPSSKLYGPIKELLSEDNPRKYRETTVQDYVSYSYSKGLDGISPLLHFKL</sequence>
<name>A0A5J5C4F3_9ASTE</name>
<keyword evidence="3" id="KW-0847">Vitamin C</keyword>
<feature type="domain" description="Fe2OG dioxygenase" evidence="7">
    <location>
        <begin position="221"/>
        <end position="321"/>
    </location>
</feature>
<evidence type="ECO:0000313" key="8">
    <source>
        <dbReference type="EMBL" id="KAA8548782.1"/>
    </source>
</evidence>
<dbReference type="PROSITE" id="PS51471">
    <property type="entry name" value="FE2OG_OXY"/>
    <property type="match status" value="1"/>
</dbReference>
<evidence type="ECO:0000256" key="5">
    <source>
        <dbReference type="ARBA" id="ARBA00023004"/>
    </source>
</evidence>
<dbReference type="InterPro" id="IPR026992">
    <property type="entry name" value="DIOX_N"/>
</dbReference>
<evidence type="ECO:0000256" key="3">
    <source>
        <dbReference type="ARBA" id="ARBA00022896"/>
    </source>
</evidence>
<dbReference type="GO" id="GO:0031418">
    <property type="term" value="F:L-ascorbic acid binding"/>
    <property type="evidence" value="ECO:0007669"/>
    <property type="project" value="UniProtKB-KW"/>
</dbReference>
<dbReference type="GO" id="GO:0051213">
    <property type="term" value="F:dioxygenase activity"/>
    <property type="evidence" value="ECO:0007669"/>
    <property type="project" value="UniProtKB-ARBA"/>
</dbReference>
<dbReference type="InterPro" id="IPR044861">
    <property type="entry name" value="IPNS-like_FE2OG_OXY"/>
</dbReference>
<accession>A0A5J5C4F3</accession>
<dbReference type="EMBL" id="CM018031">
    <property type="protein sequence ID" value="KAA8548782.1"/>
    <property type="molecule type" value="Genomic_DNA"/>
</dbReference>
<dbReference type="Pfam" id="PF14226">
    <property type="entry name" value="DIOX_N"/>
    <property type="match status" value="1"/>
</dbReference>
<evidence type="ECO:0000256" key="6">
    <source>
        <dbReference type="RuleBase" id="RU003682"/>
    </source>
</evidence>
<protein>
    <recommendedName>
        <fullName evidence="7">Fe2OG dioxygenase domain-containing protein</fullName>
    </recommendedName>
</protein>
<dbReference type="AlphaFoldDB" id="A0A5J5C4F3"/>
<keyword evidence="4 6" id="KW-0560">Oxidoreductase</keyword>
<reference evidence="8 9" key="1">
    <citation type="submission" date="2019-09" db="EMBL/GenBank/DDBJ databases">
        <title>A chromosome-level genome assembly of the Chinese tupelo Nyssa sinensis.</title>
        <authorList>
            <person name="Yang X."/>
            <person name="Kang M."/>
            <person name="Yang Y."/>
            <person name="Xiong H."/>
            <person name="Wang M."/>
            <person name="Zhang Z."/>
            <person name="Wang Z."/>
            <person name="Wu H."/>
            <person name="Ma T."/>
            <person name="Liu J."/>
            <person name="Xi Z."/>
        </authorList>
    </citation>
    <scope>NUCLEOTIDE SEQUENCE [LARGE SCALE GENOMIC DNA]</scope>
    <source>
        <strain evidence="8">J267</strain>
        <tissue evidence="8">Leaf</tissue>
    </source>
</reference>
<evidence type="ECO:0000259" key="7">
    <source>
        <dbReference type="PROSITE" id="PS51471"/>
    </source>
</evidence>